<accession>A0ABP2KC42</accession>
<reference evidence="1" key="1">
    <citation type="submission" date="2010-08" db="EMBL/GenBank/DDBJ databases">
        <authorList>
            <person name="Weinstock G."/>
            <person name="Sodergren E."/>
            <person name="Clifton S."/>
            <person name="Fulton L."/>
            <person name="Fulton B."/>
            <person name="Courtney L."/>
            <person name="Fronick C."/>
            <person name="Harrison M."/>
            <person name="Strong C."/>
            <person name="Farmer C."/>
            <person name="Delahaunty K."/>
            <person name="Markovic C."/>
            <person name="Hall O."/>
            <person name="Minx P."/>
            <person name="Tomlinson C."/>
            <person name="Mitreva M."/>
            <person name="Hou S."/>
            <person name="Chen J."/>
            <person name="Wollam A."/>
            <person name="Pepin K.H."/>
            <person name="Johnson M."/>
            <person name="Bhonagiri V."/>
            <person name="Zhang X."/>
            <person name="Suruliraj S."/>
            <person name="Warren W."/>
            <person name="Chinwalla A."/>
            <person name="Mardis E.R."/>
            <person name="Wilson R.K."/>
        </authorList>
    </citation>
    <scope>NUCLEOTIDE SEQUENCE [LARGE SCALE GENOMIC DNA]</scope>
    <source>
        <strain evidence="1">HL044PA1</strain>
    </source>
</reference>
<gene>
    <name evidence="1" type="ORF">HMPREF9607_00089</name>
</gene>
<keyword evidence="2" id="KW-1185">Reference proteome</keyword>
<dbReference type="Proteomes" id="UP000003179">
    <property type="component" value="Unassembled WGS sequence"/>
</dbReference>
<evidence type="ECO:0000313" key="1">
    <source>
        <dbReference type="EMBL" id="EFS93635.1"/>
    </source>
</evidence>
<protein>
    <submittedName>
        <fullName evidence="1">Uncharacterized protein</fullName>
    </submittedName>
</protein>
<name>A0ABP2KC42_9ACTN</name>
<sequence>MCHNSDEIRIRCQRTVLVTSDSPANYQSFTDRRLTHLRHPAARICGRCDGSP</sequence>
<dbReference type="EMBL" id="ADZU01000003">
    <property type="protein sequence ID" value="EFS93635.1"/>
    <property type="molecule type" value="Genomic_DNA"/>
</dbReference>
<comment type="caution">
    <text evidence="1">The sequence shown here is derived from an EMBL/GenBank/DDBJ whole genome shotgun (WGS) entry which is preliminary data.</text>
</comment>
<organism evidence="1 2">
    <name type="scientific">Cutibacterium modestum HL044PA1</name>
    <dbReference type="NCBI Taxonomy" id="765109"/>
    <lineage>
        <taxon>Bacteria</taxon>
        <taxon>Bacillati</taxon>
        <taxon>Actinomycetota</taxon>
        <taxon>Actinomycetes</taxon>
        <taxon>Propionibacteriales</taxon>
        <taxon>Propionibacteriaceae</taxon>
        <taxon>Cutibacterium</taxon>
        <taxon>Cutibacterium modestum</taxon>
    </lineage>
</organism>
<evidence type="ECO:0000313" key="2">
    <source>
        <dbReference type="Proteomes" id="UP000003179"/>
    </source>
</evidence>
<proteinExistence type="predicted"/>